<dbReference type="Proteomes" id="UP001187471">
    <property type="component" value="Unassembled WGS sequence"/>
</dbReference>
<protein>
    <recommendedName>
        <fullName evidence="3">Reverse transcriptase domain-containing protein</fullName>
    </recommendedName>
</protein>
<name>A0AA88R586_9ASTE</name>
<evidence type="ECO:0008006" key="3">
    <source>
        <dbReference type="Google" id="ProtNLM"/>
    </source>
</evidence>
<proteinExistence type="predicted"/>
<dbReference type="AlphaFoldDB" id="A0AA88R586"/>
<evidence type="ECO:0000313" key="2">
    <source>
        <dbReference type="Proteomes" id="UP001187471"/>
    </source>
</evidence>
<accession>A0AA88R586</accession>
<reference evidence="1" key="1">
    <citation type="submission" date="2022-12" db="EMBL/GenBank/DDBJ databases">
        <title>Draft genome assemblies for two species of Escallonia (Escalloniales).</title>
        <authorList>
            <person name="Chanderbali A."/>
            <person name="Dervinis C."/>
            <person name="Anghel I."/>
            <person name="Soltis D."/>
            <person name="Soltis P."/>
            <person name="Zapata F."/>
        </authorList>
    </citation>
    <scope>NUCLEOTIDE SEQUENCE</scope>
    <source>
        <strain evidence="1">UCBG92.1500</strain>
        <tissue evidence="1">Leaf</tissue>
    </source>
</reference>
<sequence length="110" mass="12412">MQELVHKYRRQGGQDRCALKLDLVKGFDTANRPFLFATLEAMNFLAQTITCIKECVATPMFSINLNEIKTVRPILRSLSTQYDGIPRSSPISCRAGGSSFLAVIWQMERV</sequence>
<organism evidence="1 2">
    <name type="scientific">Escallonia rubra</name>
    <dbReference type="NCBI Taxonomy" id="112253"/>
    <lineage>
        <taxon>Eukaryota</taxon>
        <taxon>Viridiplantae</taxon>
        <taxon>Streptophyta</taxon>
        <taxon>Embryophyta</taxon>
        <taxon>Tracheophyta</taxon>
        <taxon>Spermatophyta</taxon>
        <taxon>Magnoliopsida</taxon>
        <taxon>eudicotyledons</taxon>
        <taxon>Gunneridae</taxon>
        <taxon>Pentapetalae</taxon>
        <taxon>asterids</taxon>
        <taxon>campanulids</taxon>
        <taxon>Escalloniales</taxon>
        <taxon>Escalloniaceae</taxon>
        <taxon>Escallonia</taxon>
    </lineage>
</organism>
<comment type="caution">
    <text evidence="1">The sequence shown here is derived from an EMBL/GenBank/DDBJ whole genome shotgun (WGS) entry which is preliminary data.</text>
</comment>
<keyword evidence="2" id="KW-1185">Reference proteome</keyword>
<evidence type="ECO:0000313" key="1">
    <source>
        <dbReference type="EMBL" id="KAK2978354.1"/>
    </source>
</evidence>
<dbReference type="EMBL" id="JAVXUO010001883">
    <property type="protein sequence ID" value="KAK2978354.1"/>
    <property type="molecule type" value="Genomic_DNA"/>
</dbReference>
<gene>
    <name evidence="1" type="ORF">RJ640_016456</name>
</gene>